<dbReference type="GO" id="GO:0003755">
    <property type="term" value="F:peptidyl-prolyl cis-trans isomerase activity"/>
    <property type="evidence" value="ECO:0007669"/>
    <property type="project" value="UniProtKB-KW"/>
</dbReference>
<dbReference type="PANTHER" id="PTHR47245">
    <property type="entry name" value="PEPTIDYLPROLYL ISOMERASE"/>
    <property type="match status" value="1"/>
</dbReference>
<evidence type="ECO:0000259" key="8">
    <source>
        <dbReference type="PROSITE" id="PS50198"/>
    </source>
</evidence>
<protein>
    <recommendedName>
        <fullName evidence="2">peptidylprolyl isomerase</fullName>
        <ecNumber evidence="2">5.2.1.8</ecNumber>
    </recommendedName>
</protein>
<feature type="domain" description="PpiC" evidence="8">
    <location>
        <begin position="279"/>
        <end position="380"/>
    </location>
</feature>
<dbReference type="InterPro" id="IPR050245">
    <property type="entry name" value="PrsA_foldase"/>
</dbReference>
<reference evidence="9 10" key="1">
    <citation type="journal article" date="2016" name="Nat. Commun.">
        <title>Thousands of microbial genomes shed light on interconnected biogeochemical processes in an aquifer system.</title>
        <authorList>
            <person name="Anantharaman K."/>
            <person name="Brown C.T."/>
            <person name="Hug L.A."/>
            <person name="Sharon I."/>
            <person name="Castelle C.J."/>
            <person name="Probst A.J."/>
            <person name="Thomas B.C."/>
            <person name="Singh A."/>
            <person name="Wilkins M.J."/>
            <person name="Karaoz U."/>
            <person name="Brodie E.L."/>
            <person name="Williams K.H."/>
            <person name="Hubbard S.S."/>
            <person name="Banfield J.F."/>
        </authorList>
    </citation>
    <scope>NUCLEOTIDE SEQUENCE [LARGE SCALE GENOMIC DNA]</scope>
</reference>
<dbReference type="InterPro" id="IPR023058">
    <property type="entry name" value="PPIase_PpiC_CS"/>
</dbReference>
<keyword evidence="4 6" id="KW-0697">Rotamase</keyword>
<organism evidence="9 10">
    <name type="scientific">Candidatus Edwardsbacteria bacterium GWF2_54_11</name>
    <dbReference type="NCBI Taxonomy" id="1817851"/>
    <lineage>
        <taxon>Bacteria</taxon>
        <taxon>Candidatus Edwardsiibacteriota</taxon>
    </lineage>
</organism>
<dbReference type="AlphaFoldDB" id="A0A1F5R7Y1"/>
<dbReference type="InterPro" id="IPR000297">
    <property type="entry name" value="PPIase_PpiC"/>
</dbReference>
<proteinExistence type="predicted"/>
<evidence type="ECO:0000256" key="3">
    <source>
        <dbReference type="ARBA" id="ARBA00022729"/>
    </source>
</evidence>
<dbReference type="Gene3D" id="1.10.4030.10">
    <property type="entry name" value="Porin chaperone SurA, peptide-binding domain"/>
    <property type="match status" value="1"/>
</dbReference>
<evidence type="ECO:0000256" key="4">
    <source>
        <dbReference type="ARBA" id="ARBA00023110"/>
    </source>
</evidence>
<sequence length="426" mass="47775">MKISKTLLALLLLLGGIARAGDTLDAVIGRVGDQPILKSEVDRQVQLYRMQVPQDPTPLDSLQKMALEQKIENYVMLAQAKKESIFVKDTEIDEILDQRIAEMRSQFPTEEQFSAQLKIEGTTVAQLKAKHRSDVKNMLIVQRLIDRNLRSQVTPPTTKELEAFFASHKDSIPGEPEKVDLSHILITPKPGQKSKTDAQAKVQQVLNQLKLKKPFAEVAKKYSDDEGSAVKGGDLGWFGRNQMVPEFEQAAFALKPGQVSGVIVTQFGFHIIKLLEKKGDQVHAAHILIMVAPSTADIARAKRTVTALHERVIVGKENFNKLAKTYSDDPEAKNTDGKLMGIPVEGFPAEIKDELAILKEGEVSDVIETPTGFHIVKLEKRYPAKTPTLESVKDQLVEYLKSKKMQELYEAWMKKLKAQYFIERKL</sequence>
<evidence type="ECO:0000256" key="1">
    <source>
        <dbReference type="ARBA" id="ARBA00000971"/>
    </source>
</evidence>
<dbReference type="SUPFAM" id="SSF109998">
    <property type="entry name" value="Triger factor/SurA peptide-binding domain-like"/>
    <property type="match status" value="1"/>
</dbReference>
<feature type="chain" id="PRO_5009520622" description="peptidylprolyl isomerase" evidence="7">
    <location>
        <begin position="21"/>
        <end position="426"/>
    </location>
</feature>
<comment type="catalytic activity">
    <reaction evidence="1">
        <text>[protein]-peptidylproline (omega=180) = [protein]-peptidylproline (omega=0)</text>
        <dbReference type="Rhea" id="RHEA:16237"/>
        <dbReference type="Rhea" id="RHEA-COMP:10747"/>
        <dbReference type="Rhea" id="RHEA-COMP:10748"/>
        <dbReference type="ChEBI" id="CHEBI:83833"/>
        <dbReference type="ChEBI" id="CHEBI:83834"/>
        <dbReference type="EC" id="5.2.1.8"/>
    </reaction>
</comment>
<evidence type="ECO:0000313" key="10">
    <source>
        <dbReference type="Proteomes" id="UP000177230"/>
    </source>
</evidence>
<feature type="signal peptide" evidence="7">
    <location>
        <begin position="1"/>
        <end position="20"/>
    </location>
</feature>
<dbReference type="InterPro" id="IPR046357">
    <property type="entry name" value="PPIase_dom_sf"/>
</dbReference>
<dbReference type="SUPFAM" id="SSF54534">
    <property type="entry name" value="FKBP-like"/>
    <property type="match status" value="2"/>
</dbReference>
<feature type="domain" description="PpiC" evidence="8">
    <location>
        <begin position="176"/>
        <end position="276"/>
    </location>
</feature>
<keyword evidence="5 6" id="KW-0413">Isomerase</keyword>
<evidence type="ECO:0000256" key="5">
    <source>
        <dbReference type="ARBA" id="ARBA00023235"/>
    </source>
</evidence>
<evidence type="ECO:0000256" key="2">
    <source>
        <dbReference type="ARBA" id="ARBA00013194"/>
    </source>
</evidence>
<dbReference type="EMBL" id="MFFM01000038">
    <property type="protein sequence ID" value="OGF10526.1"/>
    <property type="molecule type" value="Genomic_DNA"/>
</dbReference>
<name>A0A1F5R7Y1_9BACT</name>
<accession>A0A1F5R7Y1</accession>
<dbReference type="Pfam" id="PF13624">
    <property type="entry name" value="SurA_N_3"/>
    <property type="match status" value="1"/>
</dbReference>
<dbReference type="PROSITE" id="PS01096">
    <property type="entry name" value="PPIC_PPIASE_1"/>
    <property type="match status" value="1"/>
</dbReference>
<evidence type="ECO:0000256" key="7">
    <source>
        <dbReference type="SAM" id="SignalP"/>
    </source>
</evidence>
<keyword evidence="3 7" id="KW-0732">Signal</keyword>
<dbReference type="Proteomes" id="UP000177230">
    <property type="component" value="Unassembled WGS sequence"/>
</dbReference>
<evidence type="ECO:0000256" key="6">
    <source>
        <dbReference type="PROSITE-ProRule" id="PRU00278"/>
    </source>
</evidence>
<dbReference type="Pfam" id="PF00639">
    <property type="entry name" value="Rotamase"/>
    <property type="match status" value="2"/>
</dbReference>
<comment type="caution">
    <text evidence="9">The sequence shown here is derived from an EMBL/GenBank/DDBJ whole genome shotgun (WGS) entry which is preliminary data.</text>
</comment>
<dbReference type="Gene3D" id="3.10.50.40">
    <property type="match status" value="2"/>
</dbReference>
<gene>
    <name evidence="9" type="ORF">A2024_09270</name>
</gene>
<dbReference type="PANTHER" id="PTHR47245:SF1">
    <property type="entry name" value="FOLDASE PROTEIN PRSA"/>
    <property type="match status" value="1"/>
</dbReference>
<dbReference type="EC" id="5.2.1.8" evidence="2"/>
<evidence type="ECO:0000313" key="9">
    <source>
        <dbReference type="EMBL" id="OGF10526.1"/>
    </source>
</evidence>
<dbReference type="PROSITE" id="PS50198">
    <property type="entry name" value="PPIC_PPIASE_2"/>
    <property type="match status" value="2"/>
</dbReference>
<dbReference type="InterPro" id="IPR027304">
    <property type="entry name" value="Trigger_fact/SurA_dom_sf"/>
</dbReference>